<sequence length="82" mass="9383">MAFCSKKIMLLFIALLLFVSLAHASRSVPIDHPKEDNSKGLEKEVMEEKLEGCGNGEEEDECLMRRTLVAHTDYIYTQEKHN</sequence>
<reference evidence="11 12" key="1">
    <citation type="submission" date="2020-08" db="EMBL/GenBank/DDBJ databases">
        <title>Plant Genome Project.</title>
        <authorList>
            <person name="Zhang R.-G."/>
        </authorList>
    </citation>
    <scope>NUCLEOTIDE SEQUENCE [LARGE SCALE GENOMIC DNA]</scope>
    <source>
        <tissue evidence="11">Rhizome</tissue>
    </source>
</reference>
<keyword evidence="7 10" id="KW-0732">Signal</keyword>
<dbReference type="GO" id="GO:0008283">
    <property type="term" value="P:cell population proliferation"/>
    <property type="evidence" value="ECO:0007669"/>
    <property type="project" value="UniProtKB-UniRule"/>
</dbReference>
<evidence type="ECO:0000313" key="12">
    <source>
        <dbReference type="Proteomes" id="UP000734854"/>
    </source>
</evidence>
<dbReference type="PANTHER" id="PTHR33285:SF55">
    <property type="entry name" value="PHYTOSULFOKINES 3"/>
    <property type="match status" value="1"/>
</dbReference>
<comment type="PTM">
    <text evidence="10">PSK-alpha is produced by endopeptidase digestion. PSK-beta is produced from PSK-alpha by exopeptidase digestion.</text>
</comment>
<evidence type="ECO:0000256" key="9">
    <source>
        <dbReference type="ARBA" id="ARBA00023030"/>
    </source>
</evidence>
<evidence type="ECO:0000256" key="2">
    <source>
        <dbReference type="ARBA" id="ARBA00004613"/>
    </source>
</evidence>
<comment type="similarity">
    <text evidence="3 10">Belongs to the phytosulfokine family.</text>
</comment>
<evidence type="ECO:0000256" key="6">
    <source>
        <dbReference type="ARBA" id="ARBA00022641"/>
    </source>
</evidence>
<keyword evidence="9 10" id="KW-0339">Growth factor</keyword>
<dbReference type="PANTHER" id="PTHR33285">
    <property type="entry name" value="PHYTOSULFOKINES 3"/>
    <property type="match status" value="1"/>
</dbReference>
<keyword evidence="5 10" id="KW-0964">Secreted</keyword>
<evidence type="ECO:0000256" key="5">
    <source>
        <dbReference type="ARBA" id="ARBA00022525"/>
    </source>
</evidence>
<evidence type="ECO:0000256" key="10">
    <source>
        <dbReference type="RuleBase" id="RU368031"/>
    </source>
</evidence>
<name>A0A8J5FUL0_ZINOF</name>
<keyword evidence="12" id="KW-1185">Reference proteome</keyword>
<organism evidence="11 12">
    <name type="scientific">Zingiber officinale</name>
    <name type="common">Ginger</name>
    <name type="synonym">Amomum zingiber</name>
    <dbReference type="NCBI Taxonomy" id="94328"/>
    <lineage>
        <taxon>Eukaryota</taxon>
        <taxon>Viridiplantae</taxon>
        <taxon>Streptophyta</taxon>
        <taxon>Embryophyta</taxon>
        <taxon>Tracheophyta</taxon>
        <taxon>Spermatophyta</taxon>
        <taxon>Magnoliopsida</taxon>
        <taxon>Liliopsida</taxon>
        <taxon>Zingiberales</taxon>
        <taxon>Zingiberaceae</taxon>
        <taxon>Zingiber</taxon>
    </lineage>
</organism>
<comment type="PTM">
    <text evidence="10">Sulfation is important for activity and for the binding to a putative membrane receptor.</text>
</comment>
<keyword evidence="8 10" id="KW-0221">Differentiation</keyword>
<dbReference type="Proteomes" id="UP000734854">
    <property type="component" value="Unassembled WGS sequence"/>
</dbReference>
<dbReference type="AlphaFoldDB" id="A0A8J5FUL0"/>
<feature type="chain" id="PRO_5035337196" description="Phytosulfokine" evidence="10">
    <location>
        <begin position="25"/>
        <end position="82"/>
    </location>
</feature>
<keyword evidence="4 10" id="KW-0217">Developmental protein</keyword>
<dbReference type="GO" id="GO:0008083">
    <property type="term" value="F:growth factor activity"/>
    <property type="evidence" value="ECO:0007669"/>
    <property type="project" value="UniProtKB-UniRule"/>
</dbReference>
<evidence type="ECO:0000313" key="11">
    <source>
        <dbReference type="EMBL" id="KAG6490766.1"/>
    </source>
</evidence>
<evidence type="ECO:0000256" key="7">
    <source>
        <dbReference type="ARBA" id="ARBA00022729"/>
    </source>
</evidence>
<feature type="signal peptide" evidence="10">
    <location>
        <begin position="1"/>
        <end position="24"/>
    </location>
</feature>
<evidence type="ECO:0000256" key="4">
    <source>
        <dbReference type="ARBA" id="ARBA00022473"/>
    </source>
</evidence>
<evidence type="ECO:0000256" key="1">
    <source>
        <dbReference type="ARBA" id="ARBA00003158"/>
    </source>
</evidence>
<comment type="caution">
    <text evidence="11">The sequence shown here is derived from an EMBL/GenBank/DDBJ whole genome shotgun (WGS) entry which is preliminary data.</text>
</comment>
<keyword evidence="6 10" id="KW-0765">Sulfation</keyword>
<dbReference type="InterPro" id="IPR009438">
    <property type="entry name" value="Phytosulfokine"/>
</dbReference>
<protein>
    <recommendedName>
        <fullName evidence="10">Phytosulfokine</fullName>
    </recommendedName>
    <component>
        <recommendedName>
            <fullName evidence="10">Phytosulfokine-alpha</fullName>
            <shortName evidence="10">PSK-alpha</shortName>
            <shortName evidence="10">Phytosulfokine-a</shortName>
        </recommendedName>
    </component>
    <component>
        <recommendedName>
            <fullName evidence="10">Phytosulfokine-beta</fullName>
            <shortName evidence="10">PSK-beta</shortName>
            <shortName evidence="10">Phytosulfokine-b</shortName>
        </recommendedName>
    </component>
</protein>
<comment type="subcellular location">
    <subcellularLocation>
        <location evidence="2 10">Secreted</location>
    </subcellularLocation>
</comment>
<dbReference type="GO" id="GO:0005576">
    <property type="term" value="C:extracellular region"/>
    <property type="evidence" value="ECO:0007669"/>
    <property type="project" value="UniProtKB-SubCell"/>
</dbReference>
<dbReference type="Pfam" id="PF06404">
    <property type="entry name" value="PSK"/>
    <property type="match status" value="1"/>
</dbReference>
<accession>A0A8J5FUL0</accession>
<evidence type="ECO:0000256" key="3">
    <source>
        <dbReference type="ARBA" id="ARBA00010781"/>
    </source>
</evidence>
<gene>
    <name evidence="11" type="ORF">ZIOFF_052076</name>
</gene>
<evidence type="ECO:0000256" key="8">
    <source>
        <dbReference type="ARBA" id="ARBA00022782"/>
    </source>
</evidence>
<dbReference type="EMBL" id="JACMSC010000014">
    <property type="protein sequence ID" value="KAG6490766.1"/>
    <property type="molecule type" value="Genomic_DNA"/>
</dbReference>
<proteinExistence type="inferred from homology"/>
<comment type="function">
    <text evidence="1 10">Promotes plant cell differentiation, organogenesis and somatic embryogenesis as well as cell proliferation.</text>
</comment>
<dbReference type="GO" id="GO:0030154">
    <property type="term" value="P:cell differentiation"/>
    <property type="evidence" value="ECO:0007669"/>
    <property type="project" value="UniProtKB-UniRule"/>
</dbReference>